<dbReference type="GO" id="GO:0003723">
    <property type="term" value="F:RNA binding"/>
    <property type="evidence" value="ECO:0007669"/>
    <property type="project" value="InterPro"/>
</dbReference>
<keyword evidence="3 5" id="KW-0819">tRNA processing</keyword>
<dbReference type="GO" id="GO:0031119">
    <property type="term" value="P:tRNA pseudouridine synthesis"/>
    <property type="evidence" value="ECO:0007669"/>
    <property type="project" value="UniProtKB-UniRule"/>
</dbReference>
<dbReference type="InterPro" id="IPR014780">
    <property type="entry name" value="tRNA_psdUridine_synth_TruB"/>
</dbReference>
<dbReference type="GO" id="GO:1990481">
    <property type="term" value="P:mRNA pseudouridine synthesis"/>
    <property type="evidence" value="ECO:0007669"/>
    <property type="project" value="TreeGrafter"/>
</dbReference>
<dbReference type="NCBIfam" id="TIGR00431">
    <property type="entry name" value="TruB"/>
    <property type="match status" value="1"/>
</dbReference>
<evidence type="ECO:0000256" key="2">
    <source>
        <dbReference type="ARBA" id="ARBA00005642"/>
    </source>
</evidence>
<comment type="function">
    <text evidence="5">Responsible for synthesis of pseudouridine from uracil-55 in the psi GC loop of transfer RNAs.</text>
</comment>
<evidence type="ECO:0000313" key="10">
    <source>
        <dbReference type="Proteomes" id="UP000659630"/>
    </source>
</evidence>
<dbReference type="CDD" id="cd02573">
    <property type="entry name" value="PseudoU_synth_EcTruB"/>
    <property type="match status" value="1"/>
</dbReference>
<dbReference type="SUPFAM" id="SSF55120">
    <property type="entry name" value="Pseudouridine synthase"/>
    <property type="match status" value="1"/>
</dbReference>
<dbReference type="Pfam" id="PF16198">
    <property type="entry name" value="TruB_C_2"/>
    <property type="match status" value="1"/>
</dbReference>
<dbReference type="Pfam" id="PF01509">
    <property type="entry name" value="TruB_N"/>
    <property type="match status" value="1"/>
</dbReference>
<feature type="active site" description="Nucleophile" evidence="5">
    <location>
        <position position="38"/>
    </location>
</feature>
<feature type="domain" description="tRNA pseudouridine synthase II TruB subfamily 1 C-terminal" evidence="7">
    <location>
        <begin position="240"/>
        <end position="286"/>
    </location>
</feature>
<dbReference type="GO" id="GO:0160148">
    <property type="term" value="F:tRNA pseudouridine(55) synthase activity"/>
    <property type="evidence" value="ECO:0007669"/>
    <property type="project" value="UniProtKB-EC"/>
</dbReference>
<dbReference type="InterPro" id="IPR002501">
    <property type="entry name" value="PsdUridine_synth_N"/>
</dbReference>
<dbReference type="PANTHER" id="PTHR13767">
    <property type="entry name" value="TRNA-PSEUDOURIDINE SYNTHASE"/>
    <property type="match status" value="1"/>
</dbReference>
<proteinExistence type="inferred from homology"/>
<dbReference type="InterPro" id="IPR032819">
    <property type="entry name" value="TruB_C"/>
</dbReference>
<dbReference type="Gene3D" id="3.30.2350.10">
    <property type="entry name" value="Pseudouridine synthase"/>
    <property type="match status" value="1"/>
</dbReference>
<dbReference type="InterPro" id="IPR020103">
    <property type="entry name" value="PsdUridine_synth_cat_dom_sf"/>
</dbReference>
<gene>
    <name evidence="5 9" type="primary">truB</name>
    <name evidence="9" type="ORF">H8S23_03330</name>
</gene>
<feature type="domain" description="tRNA pseudouridylate synthase B C-terminal" evidence="8">
    <location>
        <begin position="173"/>
        <end position="230"/>
    </location>
</feature>
<comment type="catalytic activity">
    <reaction evidence="1 5">
        <text>uridine(55) in tRNA = pseudouridine(55) in tRNA</text>
        <dbReference type="Rhea" id="RHEA:42532"/>
        <dbReference type="Rhea" id="RHEA-COMP:10101"/>
        <dbReference type="Rhea" id="RHEA-COMP:10102"/>
        <dbReference type="ChEBI" id="CHEBI:65314"/>
        <dbReference type="ChEBI" id="CHEBI:65315"/>
        <dbReference type="EC" id="5.4.99.25"/>
    </reaction>
</comment>
<evidence type="ECO:0000259" key="7">
    <source>
        <dbReference type="Pfam" id="PF09157"/>
    </source>
</evidence>
<evidence type="ECO:0000256" key="4">
    <source>
        <dbReference type="ARBA" id="ARBA00023235"/>
    </source>
</evidence>
<keyword evidence="4 5" id="KW-0413">Isomerase</keyword>
<sequence length="292" mass="31470">MNGILIVDKPAGWTSFDVIAKLRGALHTKKIGHSGTLDPLATGVLPLFVGGAVKAVDLPQNHRKSYLATLRFGVHTPTGDLESEPDELRPGRVERAALEAALPGLIGPGEQLPPMYSAVKVNGQPLYKAARAGRQVERKPRPIEIFSLQCIGPGPGENEWQVAVSCSRGTYIRVLVEEIAARLSTVAVMSALRRTASGDFTLEASHPMDEILEAAGKGEAERLLLPVDSVFCQLPRLDASEELASRLWHGAPTHLRLADGLYRVYAQGTFLGLASAEQGVVKVKKLFCEREG</sequence>
<evidence type="ECO:0000256" key="5">
    <source>
        <dbReference type="HAMAP-Rule" id="MF_01080"/>
    </source>
</evidence>
<dbReference type="AlphaFoldDB" id="A0A923I567"/>
<reference evidence="9" key="1">
    <citation type="submission" date="2020-08" db="EMBL/GenBank/DDBJ databases">
        <title>Genome public.</title>
        <authorList>
            <person name="Liu C."/>
            <person name="Sun Q."/>
        </authorList>
    </citation>
    <scope>NUCLEOTIDE SEQUENCE</scope>
    <source>
        <strain evidence="9">BX8</strain>
    </source>
</reference>
<evidence type="ECO:0000313" key="9">
    <source>
        <dbReference type="EMBL" id="MBC5580531.1"/>
    </source>
</evidence>
<dbReference type="RefSeq" id="WP_186886876.1">
    <property type="nucleotide sequence ID" value="NZ_JACONZ010000001.1"/>
</dbReference>
<dbReference type="EC" id="5.4.99.25" evidence="5"/>
<evidence type="ECO:0000259" key="8">
    <source>
        <dbReference type="Pfam" id="PF16198"/>
    </source>
</evidence>
<accession>A0A923I567</accession>
<dbReference type="Pfam" id="PF09157">
    <property type="entry name" value="TruB-C_2"/>
    <property type="match status" value="1"/>
</dbReference>
<dbReference type="InterPro" id="IPR015240">
    <property type="entry name" value="tRNA_sdUridine_synth_fam1_C"/>
</dbReference>
<organism evidence="9 10">
    <name type="scientific">Anaerofilum hominis</name>
    <dbReference type="NCBI Taxonomy" id="2763016"/>
    <lineage>
        <taxon>Bacteria</taxon>
        <taxon>Bacillati</taxon>
        <taxon>Bacillota</taxon>
        <taxon>Clostridia</taxon>
        <taxon>Eubacteriales</taxon>
        <taxon>Oscillospiraceae</taxon>
        <taxon>Anaerofilum</taxon>
    </lineage>
</organism>
<dbReference type="PANTHER" id="PTHR13767:SF2">
    <property type="entry name" value="PSEUDOURIDYLATE SYNTHASE TRUB1"/>
    <property type="match status" value="1"/>
</dbReference>
<dbReference type="Proteomes" id="UP000659630">
    <property type="component" value="Unassembled WGS sequence"/>
</dbReference>
<evidence type="ECO:0000256" key="1">
    <source>
        <dbReference type="ARBA" id="ARBA00000385"/>
    </source>
</evidence>
<dbReference type="HAMAP" id="MF_01080">
    <property type="entry name" value="TruB_bact"/>
    <property type="match status" value="1"/>
</dbReference>
<evidence type="ECO:0000259" key="6">
    <source>
        <dbReference type="Pfam" id="PF01509"/>
    </source>
</evidence>
<feature type="domain" description="Pseudouridine synthase II N-terminal" evidence="6">
    <location>
        <begin position="24"/>
        <end position="172"/>
    </location>
</feature>
<comment type="similarity">
    <text evidence="2 5">Belongs to the pseudouridine synthase TruB family. Type 1 subfamily.</text>
</comment>
<name>A0A923I567_9FIRM</name>
<dbReference type="EMBL" id="JACONZ010000001">
    <property type="protein sequence ID" value="MBC5580531.1"/>
    <property type="molecule type" value="Genomic_DNA"/>
</dbReference>
<protein>
    <recommendedName>
        <fullName evidence="5">tRNA pseudouridine synthase B</fullName>
        <ecNumber evidence="5">5.4.99.25</ecNumber>
    </recommendedName>
    <alternativeName>
        <fullName evidence="5">tRNA pseudouridine(55) synthase</fullName>
        <shortName evidence="5">Psi55 synthase</shortName>
    </alternativeName>
    <alternativeName>
        <fullName evidence="5">tRNA pseudouridylate synthase</fullName>
    </alternativeName>
    <alternativeName>
        <fullName evidence="5">tRNA-uridine isomerase</fullName>
    </alternativeName>
</protein>
<keyword evidence="10" id="KW-1185">Reference proteome</keyword>
<comment type="caution">
    <text evidence="9">The sequence shown here is derived from an EMBL/GenBank/DDBJ whole genome shotgun (WGS) entry which is preliminary data.</text>
</comment>
<evidence type="ECO:0000256" key="3">
    <source>
        <dbReference type="ARBA" id="ARBA00022694"/>
    </source>
</evidence>